<protein>
    <submittedName>
        <fullName evidence="1">Uncharacterized protein</fullName>
    </submittedName>
</protein>
<evidence type="ECO:0000313" key="1">
    <source>
        <dbReference type="EMBL" id="RFZ78274.1"/>
    </source>
</evidence>
<comment type="caution">
    <text evidence="1">The sequence shown here is derived from an EMBL/GenBank/DDBJ whole genome shotgun (WGS) entry which is preliminary data.</text>
</comment>
<organism evidence="1 2">
    <name type="scientific">Lacrimispora amygdalina</name>
    <dbReference type="NCBI Taxonomy" id="253257"/>
    <lineage>
        <taxon>Bacteria</taxon>
        <taxon>Bacillati</taxon>
        <taxon>Bacillota</taxon>
        <taxon>Clostridia</taxon>
        <taxon>Lachnospirales</taxon>
        <taxon>Lachnospiraceae</taxon>
        <taxon>Lacrimispora</taxon>
    </lineage>
</organism>
<proteinExistence type="predicted"/>
<dbReference type="RefSeq" id="WP_117417647.1">
    <property type="nucleotide sequence ID" value="NZ_QOHO01000043.1"/>
</dbReference>
<dbReference type="InterPro" id="IPR046726">
    <property type="entry name" value="DUF6618"/>
</dbReference>
<reference evidence="1 2" key="1">
    <citation type="submission" date="2018-07" db="EMBL/GenBank/DDBJ databases">
        <title>New species, Clostridium PI-S10-A1B.</title>
        <authorList>
            <person name="Krishna G."/>
            <person name="Summeta K."/>
            <person name="Shikha S."/>
            <person name="Prabhu P.B."/>
            <person name="Suresh K."/>
        </authorList>
    </citation>
    <scope>NUCLEOTIDE SEQUENCE [LARGE SCALE GENOMIC DNA]</scope>
    <source>
        <strain evidence="1 2">PI-S10-A1B</strain>
    </source>
</reference>
<dbReference type="EMBL" id="QOHO01000043">
    <property type="protein sequence ID" value="RFZ78274.1"/>
    <property type="molecule type" value="Genomic_DNA"/>
</dbReference>
<gene>
    <name evidence="1" type="ORF">DS742_14265</name>
</gene>
<dbReference type="OrthoDB" id="1651171at2"/>
<dbReference type="Proteomes" id="UP000260680">
    <property type="component" value="Unassembled WGS sequence"/>
</dbReference>
<accession>A0A3E2NBD6</accession>
<dbReference type="Pfam" id="PF20323">
    <property type="entry name" value="DUF6618"/>
    <property type="match status" value="1"/>
</dbReference>
<dbReference type="AlphaFoldDB" id="A0A3E2NBD6"/>
<name>A0A3E2NBD6_9FIRM</name>
<evidence type="ECO:0000313" key="2">
    <source>
        <dbReference type="Proteomes" id="UP000260680"/>
    </source>
</evidence>
<sequence>MSDYKITYCGNKHIERMHHIGIEYNGNYYSVIFGKYVNGGFFSIPGWNVGGELGTFDDVFWNTESIGRALKSKKAAKQIALAIAEYSKERIQ</sequence>